<dbReference type="Gene3D" id="2.30.29.220">
    <property type="entry name" value="Structure-specific recognition protein (SSRP1)"/>
    <property type="match status" value="1"/>
</dbReference>
<feature type="compositionally biased region" description="Basic and acidic residues" evidence="14">
    <location>
        <begin position="523"/>
        <end position="534"/>
    </location>
</feature>
<dbReference type="GO" id="GO:0031491">
    <property type="term" value="F:nucleosome binding"/>
    <property type="evidence" value="ECO:0007669"/>
    <property type="project" value="TreeGrafter"/>
</dbReference>
<evidence type="ECO:0000313" key="16">
    <source>
        <dbReference type="EMBL" id="KAJ8042829.1"/>
    </source>
</evidence>
<dbReference type="Pfam" id="PF08512">
    <property type="entry name" value="Rttp106-like_middle"/>
    <property type="match status" value="1"/>
</dbReference>
<keyword evidence="10 13" id="KW-0234">DNA repair</keyword>
<dbReference type="InterPro" id="IPR000969">
    <property type="entry name" value="SSRP1/POB3"/>
</dbReference>
<feature type="compositionally biased region" description="Low complexity" evidence="14">
    <location>
        <begin position="497"/>
        <end position="510"/>
    </location>
</feature>
<dbReference type="PANTHER" id="PTHR45849">
    <property type="entry name" value="FACT COMPLEX SUBUNIT SSRP1"/>
    <property type="match status" value="1"/>
</dbReference>
<dbReference type="GO" id="GO:1902275">
    <property type="term" value="P:regulation of chromatin organization"/>
    <property type="evidence" value="ECO:0007669"/>
    <property type="project" value="TreeGrafter"/>
</dbReference>
<evidence type="ECO:0000256" key="7">
    <source>
        <dbReference type="ARBA" id="ARBA00023015"/>
    </source>
</evidence>
<dbReference type="CDD" id="cd13230">
    <property type="entry name" value="PH1_SSRP1-like"/>
    <property type="match status" value="1"/>
</dbReference>
<proteinExistence type="inferred from homology"/>
<feature type="region of interest" description="Disordered" evidence="14">
    <location>
        <begin position="627"/>
        <end position="762"/>
    </location>
</feature>
<keyword evidence="7 13" id="KW-0805">Transcription regulation</keyword>
<dbReference type="SMART" id="SM00398">
    <property type="entry name" value="HMG"/>
    <property type="match status" value="1"/>
</dbReference>
<dbReference type="GO" id="GO:0042393">
    <property type="term" value="F:histone binding"/>
    <property type="evidence" value="ECO:0007669"/>
    <property type="project" value="TreeGrafter"/>
</dbReference>
<dbReference type="Gene3D" id="2.30.29.150">
    <property type="match status" value="1"/>
</dbReference>
<evidence type="ECO:0000256" key="9">
    <source>
        <dbReference type="ARBA" id="ARBA00023163"/>
    </source>
</evidence>
<feature type="compositionally biased region" description="Basic residues" evidence="14">
    <location>
        <begin position="550"/>
        <end position="559"/>
    </location>
</feature>
<organism evidence="16 17">
    <name type="scientific">Holothuria leucospilota</name>
    <name type="common">Black long sea cucumber</name>
    <name type="synonym">Mertensiothuria leucospilota</name>
    <dbReference type="NCBI Taxonomy" id="206669"/>
    <lineage>
        <taxon>Eukaryota</taxon>
        <taxon>Metazoa</taxon>
        <taxon>Echinodermata</taxon>
        <taxon>Eleutherozoa</taxon>
        <taxon>Echinozoa</taxon>
        <taxon>Holothuroidea</taxon>
        <taxon>Aspidochirotacea</taxon>
        <taxon>Aspidochirotida</taxon>
        <taxon>Holothuriidae</taxon>
        <taxon>Holothuria</taxon>
    </lineage>
</organism>
<dbReference type="PRINTS" id="PR00887">
    <property type="entry name" value="SSRCOGNITION"/>
</dbReference>
<dbReference type="AlphaFoldDB" id="A0A9Q1CE24"/>
<dbReference type="InterPro" id="IPR050454">
    <property type="entry name" value="RTT106/SSRP1_HistChap/FACT"/>
</dbReference>
<dbReference type="Pfam" id="PF17292">
    <property type="entry name" value="POB3_N"/>
    <property type="match status" value="1"/>
</dbReference>
<protein>
    <recommendedName>
        <fullName evidence="3 13">FACT complex subunit SSRP1</fullName>
    </recommendedName>
</protein>
<keyword evidence="8 12" id="KW-0238">DNA-binding</keyword>
<dbReference type="FunFam" id="2.30.29.30:FF:000119">
    <property type="entry name" value="FACT complex subunit SSRP1"/>
    <property type="match status" value="1"/>
</dbReference>
<comment type="caution">
    <text evidence="16">The sequence shown here is derived from an EMBL/GenBank/DDBJ whole genome shotgun (WGS) entry which is preliminary data.</text>
</comment>
<keyword evidence="5 13" id="KW-0235">DNA replication</keyword>
<comment type="function">
    <text evidence="13">Component of the FACT complex, a general chromatin factor that acts to reorganize nucleosomes. The FACT complex is involved in multiple processes that require DNA as a template such as mRNA elongation, DNA replication and DNA repair. During transcription elongation the FACT complex acts as a histone chaperone that both destabilizes and restores nucleosomal structure. It facilitates the passage of RNA polymerase II and transcription by promoting the dissociation of one histone H2A-H2B dimer from the nucleosome, then subsequently promotes the reestablishment of the nucleosome following the passage of RNA polymerase II.</text>
</comment>
<name>A0A9Q1CE24_HOLLE</name>
<dbReference type="Pfam" id="PF00505">
    <property type="entry name" value="HMG_box"/>
    <property type="match status" value="1"/>
</dbReference>
<dbReference type="SUPFAM" id="SSF47095">
    <property type="entry name" value="HMG-box"/>
    <property type="match status" value="1"/>
</dbReference>
<keyword evidence="9 13" id="KW-0804">Transcription</keyword>
<evidence type="ECO:0000256" key="6">
    <source>
        <dbReference type="ARBA" id="ARBA00022763"/>
    </source>
</evidence>
<dbReference type="InterPro" id="IPR035417">
    <property type="entry name" value="SSRP1/POB3_N"/>
</dbReference>
<dbReference type="FunFam" id="2.30.29.30:FF:000098">
    <property type="entry name" value="Fact complex subunit ssrp1"/>
    <property type="match status" value="1"/>
</dbReference>
<keyword evidence="17" id="KW-1185">Reference proteome</keyword>
<evidence type="ECO:0000256" key="11">
    <source>
        <dbReference type="ARBA" id="ARBA00023242"/>
    </source>
</evidence>
<evidence type="ECO:0000256" key="14">
    <source>
        <dbReference type="SAM" id="MobiDB-lite"/>
    </source>
</evidence>
<feature type="compositionally biased region" description="Basic and acidic residues" evidence="14">
    <location>
        <begin position="560"/>
        <end position="569"/>
    </location>
</feature>
<dbReference type="InterPro" id="IPR036910">
    <property type="entry name" value="HMG_box_dom_sf"/>
</dbReference>
<dbReference type="PROSITE" id="PS50118">
    <property type="entry name" value="HMG_BOX_2"/>
    <property type="match status" value="1"/>
</dbReference>
<dbReference type="SUPFAM" id="SSF50729">
    <property type="entry name" value="PH domain-like"/>
    <property type="match status" value="1"/>
</dbReference>
<dbReference type="CDD" id="cd13231">
    <property type="entry name" value="PH2_SSRP1-like"/>
    <property type="match status" value="1"/>
</dbReference>
<comment type="similarity">
    <text evidence="2 13">Belongs to the SSRP1 family.</text>
</comment>
<feature type="region of interest" description="Disordered" evidence="14">
    <location>
        <begin position="460"/>
        <end position="578"/>
    </location>
</feature>
<keyword evidence="11 12" id="KW-0539">Nucleus</keyword>
<dbReference type="GO" id="GO:0003677">
    <property type="term" value="F:DNA binding"/>
    <property type="evidence" value="ECO:0007669"/>
    <property type="project" value="UniProtKB-UniRule"/>
</dbReference>
<dbReference type="GO" id="GO:0005730">
    <property type="term" value="C:nucleolus"/>
    <property type="evidence" value="ECO:0007669"/>
    <property type="project" value="UniProtKB-SubCell"/>
</dbReference>
<feature type="compositionally biased region" description="Basic and acidic residues" evidence="14">
    <location>
        <begin position="627"/>
        <end position="657"/>
    </location>
</feature>
<evidence type="ECO:0000256" key="13">
    <source>
        <dbReference type="RuleBase" id="RU364013"/>
    </source>
</evidence>
<dbReference type="InterPro" id="IPR009071">
    <property type="entry name" value="HMG_box_dom"/>
</dbReference>
<dbReference type="Pfam" id="PF21103">
    <property type="entry name" value="PH1_SSRP1-like"/>
    <property type="match status" value="1"/>
</dbReference>
<feature type="domain" description="HMG box" evidence="15">
    <location>
        <begin position="568"/>
        <end position="634"/>
    </location>
</feature>
<comment type="subcellular location">
    <subcellularLocation>
        <location evidence="1">Nucleus</location>
        <location evidence="1">Nucleolus</location>
    </subcellularLocation>
    <subcellularLocation>
        <location evidence="13">Nucleus</location>
    </subcellularLocation>
    <subcellularLocation>
        <location evidence="13">Chromosome</location>
    </subcellularLocation>
</comment>
<keyword evidence="6 13" id="KW-0227">DNA damage</keyword>
<dbReference type="InterPro" id="IPR024954">
    <property type="entry name" value="SSRP1_DD"/>
</dbReference>
<evidence type="ECO:0000256" key="5">
    <source>
        <dbReference type="ARBA" id="ARBA00022705"/>
    </source>
</evidence>
<dbReference type="Gene3D" id="1.10.30.10">
    <property type="entry name" value="High mobility group box domain"/>
    <property type="match status" value="1"/>
</dbReference>
<dbReference type="Proteomes" id="UP001152320">
    <property type="component" value="Chromosome 4"/>
</dbReference>
<dbReference type="FunFam" id="2.30.29.220:FF:000001">
    <property type="entry name" value="FACT complex subunit SSRP1"/>
    <property type="match status" value="1"/>
</dbReference>
<accession>A0A9Q1CE24</accession>
<dbReference type="Gene3D" id="2.30.29.30">
    <property type="entry name" value="Pleckstrin-homology domain (PH domain)/Phosphotyrosine-binding domain (PTB)"/>
    <property type="match status" value="2"/>
</dbReference>
<feature type="DNA-binding region" description="HMG box" evidence="12">
    <location>
        <begin position="568"/>
        <end position="634"/>
    </location>
</feature>
<dbReference type="Pfam" id="PF03531">
    <property type="entry name" value="SSrecog"/>
    <property type="match status" value="1"/>
</dbReference>
<evidence type="ECO:0000313" key="17">
    <source>
        <dbReference type="Proteomes" id="UP001152320"/>
    </source>
</evidence>
<dbReference type="PANTHER" id="PTHR45849:SF1">
    <property type="entry name" value="FACT COMPLEX SUBUNIT SSRP1"/>
    <property type="match status" value="1"/>
</dbReference>
<dbReference type="InterPro" id="IPR011993">
    <property type="entry name" value="PH-like_dom_sf"/>
</dbReference>
<evidence type="ECO:0000256" key="2">
    <source>
        <dbReference type="ARBA" id="ARBA00010060"/>
    </source>
</evidence>
<feature type="compositionally biased region" description="Low complexity" evidence="14">
    <location>
        <begin position="664"/>
        <end position="673"/>
    </location>
</feature>
<dbReference type="OrthoDB" id="498543at2759"/>
<evidence type="ECO:0000256" key="12">
    <source>
        <dbReference type="PROSITE-ProRule" id="PRU00267"/>
    </source>
</evidence>
<evidence type="ECO:0000256" key="4">
    <source>
        <dbReference type="ARBA" id="ARBA00022454"/>
    </source>
</evidence>
<dbReference type="SMART" id="SM01287">
    <property type="entry name" value="Rtt106"/>
    <property type="match status" value="1"/>
</dbReference>
<dbReference type="GO" id="GO:0006281">
    <property type="term" value="P:DNA repair"/>
    <property type="evidence" value="ECO:0007669"/>
    <property type="project" value="UniProtKB-KW"/>
</dbReference>
<dbReference type="InterPro" id="IPR038167">
    <property type="entry name" value="SSRP1_sf"/>
</dbReference>
<keyword evidence="4 13" id="KW-0158">Chromosome</keyword>
<dbReference type="CDD" id="cd21994">
    <property type="entry name" value="HMG-box_SSRP1-like"/>
    <property type="match status" value="1"/>
</dbReference>
<dbReference type="GO" id="GO:0035101">
    <property type="term" value="C:FACT complex"/>
    <property type="evidence" value="ECO:0007669"/>
    <property type="project" value="TreeGrafter"/>
</dbReference>
<feature type="compositionally biased region" description="Acidic residues" evidence="14">
    <location>
        <begin position="467"/>
        <end position="496"/>
    </location>
</feature>
<gene>
    <name evidence="16" type="ORF">HOLleu_09691</name>
</gene>
<reference evidence="16" key="1">
    <citation type="submission" date="2021-10" db="EMBL/GenBank/DDBJ databases">
        <title>Tropical sea cucumber genome reveals ecological adaptation and Cuvierian tubules defense mechanism.</title>
        <authorList>
            <person name="Chen T."/>
        </authorList>
    </citation>
    <scope>NUCLEOTIDE SEQUENCE</scope>
    <source>
        <strain evidence="16">Nanhai2018</strain>
        <tissue evidence="16">Muscle</tissue>
    </source>
</reference>
<dbReference type="FunFam" id="2.30.29.150:FF:000001">
    <property type="entry name" value="Fact complex subunit ssrp1"/>
    <property type="match status" value="1"/>
</dbReference>
<feature type="compositionally biased region" description="Acidic residues" evidence="14">
    <location>
        <begin position="717"/>
        <end position="762"/>
    </location>
</feature>
<dbReference type="InterPro" id="IPR048993">
    <property type="entry name" value="SSRP1-like_PH1"/>
</dbReference>
<dbReference type="EMBL" id="JAIZAY010000004">
    <property type="protein sequence ID" value="KAJ8042829.1"/>
    <property type="molecule type" value="Genomic_DNA"/>
</dbReference>
<evidence type="ECO:0000256" key="1">
    <source>
        <dbReference type="ARBA" id="ARBA00004604"/>
    </source>
</evidence>
<evidence type="ECO:0000256" key="8">
    <source>
        <dbReference type="ARBA" id="ARBA00023125"/>
    </source>
</evidence>
<dbReference type="GO" id="GO:0006260">
    <property type="term" value="P:DNA replication"/>
    <property type="evidence" value="ECO:0007669"/>
    <property type="project" value="UniProtKB-KW"/>
</dbReference>
<evidence type="ECO:0000259" key="15">
    <source>
        <dbReference type="PROSITE" id="PS50118"/>
    </source>
</evidence>
<dbReference type="InterPro" id="IPR013719">
    <property type="entry name" value="RTT106/SPT16-like_middle_dom"/>
</dbReference>
<evidence type="ECO:0000256" key="3">
    <source>
        <dbReference type="ARBA" id="ARBA00016104"/>
    </source>
</evidence>
<sequence>MAADVLEYPDIAQEVKGAMNGGRLKLSKQGILFKNNKTGIVEQLHAEDIEVGKWLRAARGYELKLFMKNESTFKYDGFKDTDREDLANFLKKHYSVELEDVELCIKGWNWGQAQFSGSELDFKIGSKTAFNVPLGNVSHTTTGKNEVILEFHQNDDAEVSLMEMRFYIPPSENGEMSLEKFYENVMAKADIIQATGDAITSLDQIPCLTPRGRYDIKIFPTFLQLHGKTFDYKIPYTTVLRLFLLPHKDQRQMLFVVSLDPPIVQGQTRYHFLIMSFSKEETISLDLNIAEEDLEQKYEGKLQKEMAGPIYEIVSRLMKALVARKITVPGSFRDSKGHQAITCSYKSNSGYLYPLERGFMYVHKPPIHVRFDEVSCVNFARGTGSSRYFDFEIERKNGDVFVFSSIEKDDYSPLFEFVNNKKLRVKNRGMKSKDTAKDYDELFDSDDENTHDAYLEQMKAEGREKVMEDDEGDSDSSSDEDFNPDESASDVAEEYDSNPSPSSGSDSGGSKSDEEDQDYVAQEGDKESDGEKPVVKKKKEKKEKKEKVSKVRKPRKKKKKDNEDPDKPKRPPSAYMLWLNETRPELKAKYPDFGVADIAKKAGELWNKLDNQDEWKEKAAALKEKYNERMKEYNENRPPPEKKSKAEKEKKSKTEKKSSKKKPSPSTSVSPKKQGSFKSKEYISSEDSSASEPEGESKSRDDDDEDEEETAKKSDASEEEEAAASDKEDEKEDDDEEMEEDKDEENEEEADADAEDDDDDDD</sequence>
<evidence type="ECO:0000256" key="10">
    <source>
        <dbReference type="ARBA" id="ARBA00023204"/>
    </source>
</evidence>